<comment type="caution">
    <text evidence="2">The sequence shown here is derived from an EMBL/GenBank/DDBJ whole genome shotgun (WGS) entry which is preliminary data.</text>
</comment>
<name>A0A4V2F8B5_9FIRM</name>
<evidence type="ECO:0000313" key="3">
    <source>
        <dbReference type="Proteomes" id="UP000292927"/>
    </source>
</evidence>
<dbReference type="GO" id="GO:0006508">
    <property type="term" value="P:proteolysis"/>
    <property type="evidence" value="ECO:0007669"/>
    <property type="project" value="InterPro"/>
</dbReference>
<dbReference type="AlphaFoldDB" id="A0A4V2F8B5"/>
<organism evidence="2 3">
    <name type="scientific">Cuneatibacter caecimuris</name>
    <dbReference type="NCBI Taxonomy" id="1796618"/>
    <lineage>
        <taxon>Bacteria</taxon>
        <taxon>Bacillati</taxon>
        <taxon>Bacillota</taxon>
        <taxon>Clostridia</taxon>
        <taxon>Lachnospirales</taxon>
        <taxon>Lachnospiraceae</taxon>
        <taxon>Cuneatibacter</taxon>
    </lineage>
</organism>
<feature type="transmembrane region" description="Helical" evidence="1">
    <location>
        <begin position="130"/>
        <end position="153"/>
    </location>
</feature>
<dbReference type="Pfam" id="PF01252">
    <property type="entry name" value="Peptidase_A8"/>
    <property type="match status" value="1"/>
</dbReference>
<protein>
    <submittedName>
        <fullName evidence="2">Signal peptidase II</fullName>
    </submittedName>
</protein>
<dbReference type="Proteomes" id="UP000292927">
    <property type="component" value="Unassembled WGS sequence"/>
</dbReference>
<gene>
    <name evidence="2" type="ORF">EV209_0966</name>
</gene>
<keyword evidence="1" id="KW-1133">Transmembrane helix</keyword>
<evidence type="ECO:0000313" key="2">
    <source>
        <dbReference type="EMBL" id="RZT02837.1"/>
    </source>
</evidence>
<feature type="transmembrane region" description="Helical" evidence="1">
    <location>
        <begin position="66"/>
        <end position="87"/>
    </location>
</feature>
<accession>A0A4V2F8B5</accession>
<keyword evidence="3" id="KW-1185">Reference proteome</keyword>
<dbReference type="EMBL" id="SGXF01000001">
    <property type="protein sequence ID" value="RZT02837.1"/>
    <property type="molecule type" value="Genomic_DNA"/>
</dbReference>
<feature type="transmembrane region" description="Helical" evidence="1">
    <location>
        <begin position="99"/>
        <end position="118"/>
    </location>
</feature>
<dbReference type="GO" id="GO:0016020">
    <property type="term" value="C:membrane"/>
    <property type="evidence" value="ECO:0007669"/>
    <property type="project" value="InterPro"/>
</dbReference>
<keyword evidence="1" id="KW-0812">Transmembrane</keyword>
<reference evidence="2 3" key="1">
    <citation type="submission" date="2019-02" db="EMBL/GenBank/DDBJ databases">
        <title>Genomic Encyclopedia of Type Strains, Phase IV (KMG-IV): sequencing the most valuable type-strain genomes for metagenomic binning, comparative biology and taxonomic classification.</title>
        <authorList>
            <person name="Goeker M."/>
        </authorList>
    </citation>
    <scope>NUCLEOTIDE SEQUENCE [LARGE SCALE GENOMIC DNA]</scope>
    <source>
        <strain evidence="2 3">DSM 29486</strain>
    </source>
</reference>
<proteinExistence type="predicted"/>
<keyword evidence="1" id="KW-0472">Membrane</keyword>
<evidence type="ECO:0000256" key="1">
    <source>
        <dbReference type="SAM" id="Phobius"/>
    </source>
</evidence>
<dbReference type="GO" id="GO:0004190">
    <property type="term" value="F:aspartic-type endopeptidase activity"/>
    <property type="evidence" value="ECO:0007669"/>
    <property type="project" value="InterPro"/>
</dbReference>
<sequence length="173" mass="19871">MIKKVKPFIIPALLLVLIDQTIKIVISNVFMQYNFDIIPKILRFNPNLNTHLSYAGNFIDILSSPFVAILLNILALFLFLSGYMLYLTKRPYTSFSVKMIMICGIAGSLCSLSDKLFWAGSLDYLQIPSLFIFDLKDCYLTVAEVMFVVIGILHSREISVKEYLHFLKNKFRL</sequence>
<dbReference type="RefSeq" id="WP_243647491.1">
    <property type="nucleotide sequence ID" value="NZ_SGXF01000001.1"/>
</dbReference>
<dbReference type="InterPro" id="IPR001872">
    <property type="entry name" value="Peptidase_A8"/>
</dbReference>